<sequence length="219" mass="25158">MALKSFARRIQERFEDAQLVGRKREEEAEKSESVVGYIALCEDKWRLLTTQAFNNIGLLNNIHGLVQRLYTYCSNTNESWKESDKELGSLKDLEDSIRSLSKAVGVTIDTARRVEESVVGAMERKNERDLKSMKAKTEEVLKVKEVEFHRNVNRLKQQHESFAQEVAQSQNSYSAMQQAADEIRAKLAGSTKEEPKYKSLGDVQLDIKIDKKFRVKDIE</sequence>
<proteinExistence type="predicted"/>
<name>A0A5B8MLN7_9CHLO</name>
<gene>
    <name evidence="1" type="ORF">A3770_05p39340</name>
</gene>
<accession>A0A5B8MLN7</accession>
<keyword evidence="2" id="KW-1185">Reference proteome</keyword>
<protein>
    <submittedName>
        <fullName evidence="1">Uncharacterized protein</fullName>
    </submittedName>
</protein>
<organism evidence="1 2">
    <name type="scientific">Chloropicon primus</name>
    <dbReference type="NCBI Taxonomy" id="1764295"/>
    <lineage>
        <taxon>Eukaryota</taxon>
        <taxon>Viridiplantae</taxon>
        <taxon>Chlorophyta</taxon>
        <taxon>Chloropicophyceae</taxon>
        <taxon>Chloropicales</taxon>
        <taxon>Chloropicaceae</taxon>
        <taxon>Chloropicon</taxon>
    </lineage>
</organism>
<dbReference type="AlphaFoldDB" id="A0A5B8MLN7"/>
<evidence type="ECO:0000313" key="1">
    <source>
        <dbReference type="EMBL" id="QDZ21416.1"/>
    </source>
</evidence>
<evidence type="ECO:0000313" key="2">
    <source>
        <dbReference type="Proteomes" id="UP000316726"/>
    </source>
</evidence>
<dbReference type="EMBL" id="CP031038">
    <property type="protein sequence ID" value="QDZ21416.1"/>
    <property type="molecule type" value="Genomic_DNA"/>
</dbReference>
<reference evidence="1 2" key="1">
    <citation type="submission" date="2018-07" db="EMBL/GenBank/DDBJ databases">
        <title>The complete nuclear genome of the prasinophyte Chloropicon primus (CCMP1205).</title>
        <authorList>
            <person name="Pombert J.-F."/>
            <person name="Otis C."/>
            <person name="Turmel M."/>
            <person name="Lemieux C."/>
        </authorList>
    </citation>
    <scope>NUCLEOTIDE SEQUENCE [LARGE SCALE GENOMIC DNA]</scope>
    <source>
        <strain evidence="1 2">CCMP1205</strain>
    </source>
</reference>
<dbReference type="Proteomes" id="UP000316726">
    <property type="component" value="Chromosome 5"/>
</dbReference>